<dbReference type="SMART" id="SM00044">
    <property type="entry name" value="CYCc"/>
    <property type="match status" value="2"/>
</dbReference>
<dbReference type="PROSITE" id="PS50125">
    <property type="entry name" value="GUANYLATE_CYCLASE_2"/>
    <property type="match status" value="2"/>
</dbReference>
<feature type="transmembrane region" description="Helical" evidence="2">
    <location>
        <begin position="957"/>
        <end position="973"/>
    </location>
</feature>
<evidence type="ECO:0000256" key="1">
    <source>
        <dbReference type="SAM" id="MobiDB-lite"/>
    </source>
</evidence>
<dbReference type="CDD" id="cd07302">
    <property type="entry name" value="CHD"/>
    <property type="match status" value="2"/>
</dbReference>
<feature type="transmembrane region" description="Helical" evidence="2">
    <location>
        <begin position="1094"/>
        <end position="1113"/>
    </location>
</feature>
<reference evidence="4" key="1">
    <citation type="submission" date="2023-10" db="EMBL/GenBank/DDBJ databases">
        <authorList>
            <person name="Chen Y."/>
            <person name="Shah S."/>
            <person name="Dougan E. K."/>
            <person name="Thang M."/>
            <person name="Chan C."/>
        </authorList>
    </citation>
    <scope>NUCLEOTIDE SEQUENCE [LARGE SCALE GENOMIC DNA]</scope>
</reference>
<evidence type="ECO:0000313" key="4">
    <source>
        <dbReference type="EMBL" id="CAK0817387.1"/>
    </source>
</evidence>
<accession>A0ABN9REE4</accession>
<feature type="domain" description="Guanylate cyclase" evidence="3">
    <location>
        <begin position="633"/>
        <end position="768"/>
    </location>
</feature>
<keyword evidence="2" id="KW-1133">Transmembrane helix</keyword>
<dbReference type="Proteomes" id="UP001189429">
    <property type="component" value="Unassembled WGS sequence"/>
</dbReference>
<name>A0ABN9REE4_9DINO</name>
<dbReference type="EMBL" id="CAUYUJ010006447">
    <property type="protein sequence ID" value="CAK0817387.1"/>
    <property type="molecule type" value="Genomic_DNA"/>
</dbReference>
<evidence type="ECO:0000313" key="5">
    <source>
        <dbReference type="Proteomes" id="UP001189429"/>
    </source>
</evidence>
<dbReference type="PANTHER" id="PTHR45655:SF13">
    <property type="entry name" value="SOLUBLE GUANYLATE CYCLASE GCY-32-RELATED"/>
    <property type="match status" value="1"/>
</dbReference>
<sequence length="1396" mass="153078">MEWQISGYSVPPSGILFPEPLTVTSPVAQVVAGTRVTTGATWLDHAMDVTRSLGITVDFPVEDMLSTARACADTRRKAVKQWKRTFVVPAVRAHEQRWFVLQLAALNNEGVVPYRDLLPVREPLTPGIRWAPWSRSMWRLFQAWSLARVAGRLPVEARACMAALGDNAAHTGASHSHGEDASAASPDAHGPAAEMPPPCVPEVADGSHDHGSQRSSVSSRGARRRSKPLAPGDPAIATGRRELPSGLGGARVSASVPSYDFLPHLDDAAVPSFGSLPSVAESGATSTQSVTPRARPSWEFADESDATSDVTSFTDFSHIGEERSHVGERLSAQKVLASAMRWGRVVSHESVMARAAEQSQEQVRRRTGRQKLETVREGSRMLLGSAMAYGVGRLIELLLRGFDPGQRCPLGWRGGEVPQGPAALASLAAEACTVLAGCLLAARGLRRPSVRAHYGVLLALGLYAAAFPLLPTEPSCDDQWRHRQCARGKDWWRSDQQGCGPQGLTSSVTAMAIVCMSPHIVPELKPMLLFVALFVAGYLAASSIYLYATELGYYTWVDVMVAIILLSAATVMAAYKKYKMQVQQQYIDLLYHRKADASRKLLDLLQDFLPDHTIARMLKHPDATTAEQIPKASVLFLVISDFDGHMSRRTPDQLLDFLNTLFGKIDRICLDCEVTKIETVGEEYVAAVGVKPEDYSNGVDEHEEVLSHLIVAALGIFMWQEGDLGDPLTGVRFRMGLHTGPVVAGVIGQKLPRFRLFGDTMNTAARMMQKGVDGELQFGEETRACMPSWARYSSRGKVEMKGKGQVDAYLLDRLGEGSEAKAWEQMRSYGLRKAKRGSLDSIMPPDSEVPDDHHSAEQEDAVTGCTSACTWICSDWEARLKRLGRGVVQAVRSGTLVGDEADIDIEWLREFYYFRLASHLGRRSDRVAAVMIVLTAAEALAAELLQPRMEDVFGVKRTRLFLVMRAVLLALMFRWRVVARHKDWIIREPRAAELWRLAHACALLALQFTAYGLLVEPVVDGFSLDLSALEARDKLLREPLRLPMWQLMFLLWYGVTVLSLQLRLGPTVCFVVFSLIAPLVLSVAFPAVRNLASSVQLVSIFIMGLMGIQIAGADETQDRDRFKAERHVKSVQHRMDSILSQLVPPLVADQLNRRQASRSVSLRHKSLECTHSYQQATIACSDLVGFTALASTRTATEVVELVSELFGRFDDLSDVYKICKIETVGDAYIAGQAARPLTSVYRPISVVVFAVEIVQAVRSWSRERDVPLDCRVGVHTGGCVGGVVGVEMKRYHLFGHLLTVLELLESTAPTGQVHLSRACMQALEEQACAESLCSEILVCAPREELALKTSKGDPVLYHDIGGAPTFVVQSCAPKLYDPEAGSEADSDTASVGAMVI</sequence>
<feature type="region of interest" description="Disordered" evidence="1">
    <location>
        <begin position="169"/>
        <end position="250"/>
    </location>
</feature>
<dbReference type="Pfam" id="PF00211">
    <property type="entry name" value="Guanylate_cyc"/>
    <property type="match status" value="2"/>
</dbReference>
<proteinExistence type="predicted"/>
<keyword evidence="2" id="KW-0812">Transmembrane</keyword>
<dbReference type="InterPro" id="IPR001054">
    <property type="entry name" value="A/G_cyclase"/>
</dbReference>
<keyword evidence="5" id="KW-1185">Reference proteome</keyword>
<dbReference type="PANTHER" id="PTHR45655">
    <property type="entry name" value="GUANYLATE CYCLASE SOLUBLE SUBUNIT BETA-2"/>
    <property type="match status" value="1"/>
</dbReference>
<feature type="transmembrane region" description="Helical" evidence="2">
    <location>
        <begin position="454"/>
        <end position="471"/>
    </location>
</feature>
<gene>
    <name evidence="4" type="ORF">PCOR1329_LOCUS20022</name>
</gene>
<dbReference type="SUPFAM" id="SSF55073">
    <property type="entry name" value="Nucleotide cyclase"/>
    <property type="match status" value="2"/>
</dbReference>
<protein>
    <recommendedName>
        <fullName evidence="3">Guanylate cyclase domain-containing protein</fullName>
    </recommendedName>
</protein>
<evidence type="ECO:0000256" key="2">
    <source>
        <dbReference type="SAM" id="Phobius"/>
    </source>
</evidence>
<evidence type="ECO:0000259" key="3">
    <source>
        <dbReference type="PROSITE" id="PS50125"/>
    </source>
</evidence>
<dbReference type="Gene3D" id="3.30.70.1230">
    <property type="entry name" value="Nucleotide cyclase"/>
    <property type="match status" value="2"/>
</dbReference>
<feature type="transmembrane region" description="Helical" evidence="2">
    <location>
        <begin position="422"/>
        <end position="442"/>
    </location>
</feature>
<feature type="region of interest" description="Disordered" evidence="1">
    <location>
        <begin position="278"/>
        <end position="306"/>
    </location>
</feature>
<feature type="transmembrane region" description="Helical" evidence="2">
    <location>
        <begin position="553"/>
        <end position="575"/>
    </location>
</feature>
<keyword evidence="2" id="KW-0472">Membrane</keyword>
<dbReference type="InterPro" id="IPR029787">
    <property type="entry name" value="Nucleotide_cyclase"/>
</dbReference>
<organism evidence="4 5">
    <name type="scientific">Prorocentrum cordatum</name>
    <dbReference type="NCBI Taxonomy" id="2364126"/>
    <lineage>
        <taxon>Eukaryota</taxon>
        <taxon>Sar</taxon>
        <taxon>Alveolata</taxon>
        <taxon>Dinophyceae</taxon>
        <taxon>Prorocentrales</taxon>
        <taxon>Prorocentraceae</taxon>
        <taxon>Prorocentrum</taxon>
    </lineage>
</organism>
<feature type="transmembrane region" description="Helical" evidence="2">
    <location>
        <begin position="1067"/>
        <end position="1088"/>
    </location>
</feature>
<feature type="transmembrane region" description="Helical" evidence="2">
    <location>
        <begin position="994"/>
        <end position="1014"/>
    </location>
</feature>
<comment type="caution">
    <text evidence="4">The sequence shown here is derived from an EMBL/GenBank/DDBJ whole genome shotgun (WGS) entry which is preliminary data.</text>
</comment>
<feature type="transmembrane region" description="Helical" evidence="2">
    <location>
        <begin position="528"/>
        <end position="547"/>
    </location>
</feature>
<feature type="domain" description="Guanylate cyclase" evidence="3">
    <location>
        <begin position="1177"/>
        <end position="1305"/>
    </location>
</feature>